<keyword evidence="2" id="KW-1185">Reference proteome</keyword>
<sequence length="176" mass="20350">MIAEDTERTETNETAQIYGDQMMTECPHKETCVVNEMARTNDKGVGTCEALETEEDVAKRCNSAGRMLVGWFGLETWCMAAKDVEFVERFQPFPGGGVFEGGDLMSTETRDHRTIIKFWPGHPKWEKNRKAARQAHMRLHKEEDMRAYKKLQEERAMSRMRAQAQREYMGLMYGAQ</sequence>
<protein>
    <submittedName>
        <fullName evidence="1">Uncharacterized protein</fullName>
    </submittedName>
</protein>
<dbReference type="PhylomeDB" id="A0A0G4EGB3"/>
<evidence type="ECO:0000313" key="1">
    <source>
        <dbReference type="EMBL" id="CEL94427.1"/>
    </source>
</evidence>
<gene>
    <name evidence="1" type="ORF">Vbra_2042</name>
</gene>
<evidence type="ECO:0000313" key="2">
    <source>
        <dbReference type="Proteomes" id="UP000041254"/>
    </source>
</evidence>
<reference evidence="1 2" key="1">
    <citation type="submission" date="2014-11" db="EMBL/GenBank/DDBJ databases">
        <authorList>
            <person name="Zhu J."/>
            <person name="Qi W."/>
            <person name="Song R."/>
        </authorList>
    </citation>
    <scope>NUCLEOTIDE SEQUENCE [LARGE SCALE GENOMIC DNA]</scope>
</reference>
<proteinExistence type="predicted"/>
<dbReference type="EMBL" id="CDMY01000219">
    <property type="protein sequence ID" value="CEL94427.1"/>
    <property type="molecule type" value="Genomic_DNA"/>
</dbReference>
<dbReference type="VEuPathDB" id="CryptoDB:Vbra_2042"/>
<dbReference type="AlphaFoldDB" id="A0A0G4EGB3"/>
<dbReference type="Proteomes" id="UP000041254">
    <property type="component" value="Unassembled WGS sequence"/>
</dbReference>
<accession>A0A0G4EGB3</accession>
<organism evidence="1 2">
    <name type="scientific">Vitrella brassicaformis (strain CCMP3155)</name>
    <dbReference type="NCBI Taxonomy" id="1169540"/>
    <lineage>
        <taxon>Eukaryota</taxon>
        <taxon>Sar</taxon>
        <taxon>Alveolata</taxon>
        <taxon>Colpodellida</taxon>
        <taxon>Vitrellaceae</taxon>
        <taxon>Vitrella</taxon>
    </lineage>
</organism>
<name>A0A0G4EGB3_VITBC</name>
<dbReference type="InParanoid" id="A0A0G4EGB3"/>